<reference evidence="2 3" key="1">
    <citation type="submission" date="2024-09" db="EMBL/GenBank/DDBJ databases">
        <title>Chromosome-scale assembly of Riccia fluitans.</title>
        <authorList>
            <person name="Paukszto L."/>
            <person name="Sawicki J."/>
            <person name="Karawczyk K."/>
            <person name="Piernik-Szablinska J."/>
            <person name="Szczecinska M."/>
            <person name="Mazdziarz M."/>
        </authorList>
    </citation>
    <scope>NUCLEOTIDE SEQUENCE [LARGE SCALE GENOMIC DNA]</scope>
    <source>
        <strain evidence="2">Rf_01</strain>
        <tissue evidence="2">Aerial parts of the thallus</tissue>
    </source>
</reference>
<dbReference type="EMBL" id="JBHFFA010000006">
    <property type="protein sequence ID" value="KAL2620136.1"/>
    <property type="molecule type" value="Genomic_DNA"/>
</dbReference>
<gene>
    <name evidence="2" type="ORF">R1flu_000341</name>
</gene>
<evidence type="ECO:0000313" key="3">
    <source>
        <dbReference type="Proteomes" id="UP001605036"/>
    </source>
</evidence>
<comment type="caution">
    <text evidence="2">The sequence shown here is derived from an EMBL/GenBank/DDBJ whole genome shotgun (WGS) entry which is preliminary data.</text>
</comment>
<keyword evidence="3" id="KW-1185">Reference proteome</keyword>
<feature type="region of interest" description="Disordered" evidence="1">
    <location>
        <begin position="1"/>
        <end position="76"/>
    </location>
</feature>
<evidence type="ECO:0000313" key="2">
    <source>
        <dbReference type="EMBL" id="KAL2620136.1"/>
    </source>
</evidence>
<name>A0ABD1Y060_9MARC</name>
<dbReference type="AlphaFoldDB" id="A0ABD1Y060"/>
<proteinExistence type="predicted"/>
<organism evidence="2 3">
    <name type="scientific">Riccia fluitans</name>
    <dbReference type="NCBI Taxonomy" id="41844"/>
    <lineage>
        <taxon>Eukaryota</taxon>
        <taxon>Viridiplantae</taxon>
        <taxon>Streptophyta</taxon>
        <taxon>Embryophyta</taxon>
        <taxon>Marchantiophyta</taxon>
        <taxon>Marchantiopsida</taxon>
        <taxon>Marchantiidae</taxon>
        <taxon>Marchantiales</taxon>
        <taxon>Ricciaceae</taxon>
        <taxon>Riccia</taxon>
    </lineage>
</organism>
<feature type="compositionally biased region" description="Basic and acidic residues" evidence="1">
    <location>
        <begin position="41"/>
        <end position="56"/>
    </location>
</feature>
<sequence length="76" mass="8773">MGRGSGRPPKKPKQIDELEENEQRMVQPEPFEELAKNMSDQQKEPLEELAKNKLEQLIEQATPEELLRKSNSSGRK</sequence>
<protein>
    <submittedName>
        <fullName evidence="2">Uncharacterized protein</fullName>
    </submittedName>
</protein>
<accession>A0ABD1Y060</accession>
<dbReference type="Proteomes" id="UP001605036">
    <property type="component" value="Unassembled WGS sequence"/>
</dbReference>
<evidence type="ECO:0000256" key="1">
    <source>
        <dbReference type="SAM" id="MobiDB-lite"/>
    </source>
</evidence>